<evidence type="ECO:0000259" key="12">
    <source>
        <dbReference type="PROSITE" id="PS52015"/>
    </source>
</evidence>
<keyword evidence="9 11" id="KW-0472">Membrane</keyword>
<keyword evidence="7" id="KW-0653">Protein transport</keyword>
<dbReference type="Proteomes" id="UP001156682">
    <property type="component" value="Unassembled WGS sequence"/>
</dbReference>
<evidence type="ECO:0000256" key="4">
    <source>
        <dbReference type="ARBA" id="ARBA00022475"/>
    </source>
</evidence>
<dbReference type="InterPro" id="IPR037682">
    <property type="entry name" value="TonB_C"/>
</dbReference>
<sequence>MSAELNSPAKWQRPLFWALLIAVIFHLLILYSLDPPKEVSIEQRFSEATEVTLYDVKQPAAEPEEPLEEVEPTQQVQPLIEAATPPKEEEQPTSTEEAELADEAPPPEQEAIRPQVSKSLISRSLEIARLEAELAAMQTSYAQQTRVRRISSGAKMSSEEALYLKQWEQKVERIGNLNYPEEARKQNLGGRLRLMVVIAADGRILEAQLLTSSGHSLLDDAAVRILNLAAPFAPLPESIKADADVLEIIRTWQFGDGWYAN</sequence>
<evidence type="ECO:0000256" key="5">
    <source>
        <dbReference type="ARBA" id="ARBA00022519"/>
    </source>
</evidence>
<dbReference type="EMBL" id="BSOR01000039">
    <property type="protein sequence ID" value="GLR64878.1"/>
    <property type="molecule type" value="Genomic_DNA"/>
</dbReference>
<dbReference type="InterPro" id="IPR006260">
    <property type="entry name" value="TonB/TolA_C"/>
</dbReference>
<organism evidence="13 14">
    <name type="scientific">Marinospirillum insulare</name>
    <dbReference type="NCBI Taxonomy" id="217169"/>
    <lineage>
        <taxon>Bacteria</taxon>
        <taxon>Pseudomonadati</taxon>
        <taxon>Pseudomonadota</taxon>
        <taxon>Gammaproteobacteria</taxon>
        <taxon>Oceanospirillales</taxon>
        <taxon>Oceanospirillaceae</taxon>
        <taxon>Marinospirillum</taxon>
    </lineage>
</organism>
<keyword evidence="4" id="KW-1003">Cell membrane</keyword>
<evidence type="ECO:0000256" key="10">
    <source>
        <dbReference type="SAM" id="MobiDB-lite"/>
    </source>
</evidence>
<proteinExistence type="inferred from homology"/>
<dbReference type="NCBIfam" id="TIGR01352">
    <property type="entry name" value="tonB_Cterm"/>
    <property type="match status" value="1"/>
</dbReference>
<dbReference type="RefSeq" id="WP_051610296.1">
    <property type="nucleotide sequence ID" value="NZ_BSOR01000039.1"/>
</dbReference>
<dbReference type="Pfam" id="PF03544">
    <property type="entry name" value="TonB_C"/>
    <property type="match status" value="1"/>
</dbReference>
<feature type="domain" description="TonB C-terminal" evidence="12">
    <location>
        <begin position="164"/>
        <end position="261"/>
    </location>
</feature>
<keyword evidence="14" id="KW-1185">Reference proteome</keyword>
<evidence type="ECO:0000313" key="13">
    <source>
        <dbReference type="EMBL" id="GLR64878.1"/>
    </source>
</evidence>
<gene>
    <name evidence="13" type="primary">tonB3</name>
    <name evidence="13" type="ORF">GCM10007878_23160</name>
</gene>
<reference evidence="14" key="1">
    <citation type="journal article" date="2019" name="Int. J. Syst. Evol. Microbiol.">
        <title>The Global Catalogue of Microorganisms (GCM) 10K type strain sequencing project: providing services to taxonomists for standard genome sequencing and annotation.</title>
        <authorList>
            <consortium name="The Broad Institute Genomics Platform"/>
            <consortium name="The Broad Institute Genome Sequencing Center for Infectious Disease"/>
            <person name="Wu L."/>
            <person name="Ma J."/>
        </authorList>
    </citation>
    <scope>NUCLEOTIDE SEQUENCE [LARGE SCALE GENOMIC DNA]</scope>
    <source>
        <strain evidence="14">NBRC 100033</strain>
    </source>
</reference>
<dbReference type="SUPFAM" id="SSF74653">
    <property type="entry name" value="TolA/TonB C-terminal domain"/>
    <property type="match status" value="1"/>
</dbReference>
<evidence type="ECO:0000256" key="7">
    <source>
        <dbReference type="ARBA" id="ARBA00022927"/>
    </source>
</evidence>
<accession>A0ABQ6A3W0</accession>
<dbReference type="PROSITE" id="PS52015">
    <property type="entry name" value="TONB_CTD"/>
    <property type="match status" value="1"/>
</dbReference>
<evidence type="ECO:0000256" key="9">
    <source>
        <dbReference type="ARBA" id="ARBA00023136"/>
    </source>
</evidence>
<feature type="compositionally biased region" description="Acidic residues" evidence="10">
    <location>
        <begin position="62"/>
        <end position="71"/>
    </location>
</feature>
<dbReference type="PANTHER" id="PTHR33446:SF11">
    <property type="entry name" value="TONB3"/>
    <property type="match status" value="1"/>
</dbReference>
<feature type="transmembrane region" description="Helical" evidence="11">
    <location>
        <begin position="15"/>
        <end position="33"/>
    </location>
</feature>
<protein>
    <submittedName>
        <fullName evidence="13">Transporter TonB</fullName>
    </submittedName>
</protein>
<dbReference type="PANTHER" id="PTHR33446">
    <property type="entry name" value="PROTEIN TONB-RELATED"/>
    <property type="match status" value="1"/>
</dbReference>
<comment type="subcellular location">
    <subcellularLocation>
        <location evidence="1">Cell inner membrane</location>
        <topology evidence="1">Single-pass membrane protein</topology>
        <orientation evidence="1">Periplasmic side</orientation>
    </subcellularLocation>
</comment>
<keyword evidence="6 11" id="KW-0812">Transmembrane</keyword>
<evidence type="ECO:0000256" key="11">
    <source>
        <dbReference type="SAM" id="Phobius"/>
    </source>
</evidence>
<dbReference type="Gene3D" id="3.30.1150.10">
    <property type="match status" value="1"/>
</dbReference>
<keyword evidence="8 11" id="KW-1133">Transmembrane helix</keyword>
<comment type="similarity">
    <text evidence="2">Belongs to the TonB family.</text>
</comment>
<dbReference type="InterPro" id="IPR051045">
    <property type="entry name" value="TonB-dependent_transducer"/>
</dbReference>
<evidence type="ECO:0000256" key="2">
    <source>
        <dbReference type="ARBA" id="ARBA00006555"/>
    </source>
</evidence>
<evidence type="ECO:0000256" key="6">
    <source>
        <dbReference type="ARBA" id="ARBA00022692"/>
    </source>
</evidence>
<comment type="caution">
    <text evidence="13">The sequence shown here is derived from an EMBL/GenBank/DDBJ whole genome shotgun (WGS) entry which is preliminary data.</text>
</comment>
<evidence type="ECO:0000313" key="14">
    <source>
        <dbReference type="Proteomes" id="UP001156682"/>
    </source>
</evidence>
<evidence type="ECO:0000256" key="1">
    <source>
        <dbReference type="ARBA" id="ARBA00004383"/>
    </source>
</evidence>
<name>A0ABQ6A3W0_9GAMM</name>
<keyword evidence="5" id="KW-0997">Cell inner membrane</keyword>
<evidence type="ECO:0000256" key="3">
    <source>
        <dbReference type="ARBA" id="ARBA00022448"/>
    </source>
</evidence>
<feature type="region of interest" description="Disordered" evidence="10">
    <location>
        <begin position="59"/>
        <end position="115"/>
    </location>
</feature>
<evidence type="ECO:0000256" key="8">
    <source>
        <dbReference type="ARBA" id="ARBA00022989"/>
    </source>
</evidence>
<keyword evidence="3" id="KW-0813">Transport</keyword>